<reference evidence="1" key="1">
    <citation type="journal article" date="2021" name="Proc. Natl. Acad. Sci. U.S.A.">
        <title>A Catalog of Tens of Thousands of Viruses from Human Metagenomes Reveals Hidden Associations with Chronic Diseases.</title>
        <authorList>
            <person name="Tisza M.J."/>
            <person name="Buck C.B."/>
        </authorList>
    </citation>
    <scope>NUCLEOTIDE SEQUENCE</scope>
    <source>
        <strain evidence="1">CtBvM24</strain>
    </source>
</reference>
<dbReference type="InterPro" id="IPR057006">
    <property type="entry name" value="Phage_TAC_19"/>
</dbReference>
<organism evidence="1">
    <name type="scientific">Myoviridae sp. ctBvM24</name>
    <dbReference type="NCBI Taxonomy" id="2825050"/>
    <lineage>
        <taxon>Viruses</taxon>
        <taxon>Duplodnaviria</taxon>
        <taxon>Heunggongvirae</taxon>
        <taxon>Uroviricota</taxon>
        <taxon>Caudoviricetes</taxon>
    </lineage>
</organism>
<dbReference type="NCBIfam" id="NF047360">
    <property type="entry name" value="tail_chap_PVL"/>
    <property type="match status" value="1"/>
</dbReference>
<name>A0A8S5UD06_9CAUD</name>
<sequence length="107" mass="12407">MKKELIINKKKYELPKMDVDTYMEYLRVRESIMGTGNGMYTVQQFQDMMDCICLVYGNQFTVEELKDRETGLSVSEIIMEFVAIEGAVGKEVDGKIDKFRENFLNGK</sequence>
<evidence type="ECO:0000313" key="1">
    <source>
        <dbReference type="EMBL" id="DAF92316.1"/>
    </source>
</evidence>
<protein>
    <submittedName>
        <fullName evidence="1">Uncharacterized protein</fullName>
    </submittedName>
</protein>
<accession>A0A8S5UD06</accession>
<dbReference type="Pfam" id="PF23857">
    <property type="entry name" value="Phage_TAC_19"/>
    <property type="match status" value="1"/>
</dbReference>
<dbReference type="EMBL" id="BK016064">
    <property type="protein sequence ID" value="DAF92316.1"/>
    <property type="molecule type" value="Genomic_DNA"/>
</dbReference>
<proteinExistence type="predicted"/>